<dbReference type="InterPro" id="IPR036249">
    <property type="entry name" value="Thioredoxin-like_sf"/>
</dbReference>
<dbReference type="Gene3D" id="3.40.30.10">
    <property type="entry name" value="Glutaredoxin"/>
    <property type="match status" value="1"/>
</dbReference>
<keyword evidence="3" id="KW-0676">Redox-active center</keyword>
<gene>
    <name evidence="5" type="ORF">DL346_08665</name>
</gene>
<dbReference type="Proteomes" id="UP000249260">
    <property type="component" value="Unassembled WGS sequence"/>
</dbReference>
<dbReference type="SUPFAM" id="SSF52833">
    <property type="entry name" value="Thioredoxin-like"/>
    <property type="match status" value="1"/>
</dbReference>
<sequence>MEVHSLFKETFREQISHGITLVDFYKPGNDSCHEQLSIDHSLAQEVRYQAAVAKVDIDQEKELATEYGVSSVPTLMLFKDGYKVETLVGQQSKDVLQKYIVGYATMSDSCV</sequence>
<accession>A0A328U6Y4</accession>
<comment type="similarity">
    <text evidence="1">Belongs to the thioredoxin family.</text>
</comment>
<dbReference type="Pfam" id="PF00085">
    <property type="entry name" value="Thioredoxin"/>
    <property type="match status" value="1"/>
</dbReference>
<dbReference type="OrthoDB" id="2616284at2"/>
<dbReference type="RefSeq" id="WP_112881600.1">
    <property type="nucleotide sequence ID" value="NZ_QLUW01000001.1"/>
</dbReference>
<evidence type="ECO:0000256" key="2">
    <source>
        <dbReference type="ARBA" id="ARBA00023157"/>
    </source>
</evidence>
<dbReference type="PANTHER" id="PTHR45663">
    <property type="entry name" value="GEO12009P1"/>
    <property type="match status" value="1"/>
</dbReference>
<organism evidence="5 6">
    <name type="scientific">Paenibacillus montanisoli</name>
    <dbReference type="NCBI Taxonomy" id="2081970"/>
    <lineage>
        <taxon>Bacteria</taxon>
        <taxon>Bacillati</taxon>
        <taxon>Bacillota</taxon>
        <taxon>Bacilli</taxon>
        <taxon>Bacillales</taxon>
        <taxon>Paenibacillaceae</taxon>
        <taxon>Paenibacillus</taxon>
    </lineage>
</organism>
<keyword evidence="2" id="KW-1015">Disulfide bond</keyword>
<dbReference type="GO" id="GO:0005737">
    <property type="term" value="C:cytoplasm"/>
    <property type="evidence" value="ECO:0007669"/>
    <property type="project" value="TreeGrafter"/>
</dbReference>
<evidence type="ECO:0000259" key="4">
    <source>
        <dbReference type="Pfam" id="PF00085"/>
    </source>
</evidence>
<protein>
    <submittedName>
        <fullName evidence="5">Thioredoxin</fullName>
    </submittedName>
</protein>
<evidence type="ECO:0000313" key="5">
    <source>
        <dbReference type="EMBL" id="RAP78477.1"/>
    </source>
</evidence>
<name>A0A328U6Y4_9BACL</name>
<keyword evidence="6" id="KW-1185">Reference proteome</keyword>
<dbReference type="InterPro" id="IPR013766">
    <property type="entry name" value="Thioredoxin_domain"/>
</dbReference>
<comment type="caution">
    <text evidence="5">The sequence shown here is derived from an EMBL/GenBank/DDBJ whole genome shotgun (WGS) entry which is preliminary data.</text>
</comment>
<reference evidence="5 6" key="1">
    <citation type="submission" date="2018-06" db="EMBL/GenBank/DDBJ databases">
        <title>Paenibacillus montanisoli sp. nov., isolated from mountain area soil.</title>
        <authorList>
            <person name="Wu M."/>
        </authorList>
    </citation>
    <scope>NUCLEOTIDE SEQUENCE [LARGE SCALE GENOMIC DNA]</scope>
    <source>
        <strain evidence="5 6">RA17</strain>
    </source>
</reference>
<proteinExistence type="inferred from homology"/>
<dbReference type="CDD" id="cd02947">
    <property type="entry name" value="TRX_family"/>
    <property type="match status" value="1"/>
</dbReference>
<feature type="domain" description="Thioredoxin" evidence="4">
    <location>
        <begin position="3"/>
        <end position="100"/>
    </location>
</feature>
<evidence type="ECO:0000313" key="6">
    <source>
        <dbReference type="Proteomes" id="UP000249260"/>
    </source>
</evidence>
<dbReference type="EMBL" id="QLUW01000001">
    <property type="protein sequence ID" value="RAP78477.1"/>
    <property type="molecule type" value="Genomic_DNA"/>
</dbReference>
<dbReference type="PANTHER" id="PTHR45663:SF11">
    <property type="entry name" value="GEO12009P1"/>
    <property type="match status" value="1"/>
</dbReference>
<evidence type="ECO:0000256" key="1">
    <source>
        <dbReference type="ARBA" id="ARBA00008987"/>
    </source>
</evidence>
<evidence type="ECO:0000256" key="3">
    <source>
        <dbReference type="ARBA" id="ARBA00023284"/>
    </source>
</evidence>
<dbReference type="AlphaFoldDB" id="A0A328U6Y4"/>
<dbReference type="GO" id="GO:0015035">
    <property type="term" value="F:protein-disulfide reductase activity"/>
    <property type="evidence" value="ECO:0007669"/>
    <property type="project" value="TreeGrafter"/>
</dbReference>